<proteinExistence type="predicted"/>
<protein>
    <submittedName>
        <fullName evidence="1">Uncharacterized protein</fullName>
    </submittedName>
</protein>
<reference evidence="1 2" key="1">
    <citation type="submission" date="2015-04" db="EMBL/GenBank/DDBJ databases">
        <title>Comparative genomics of rhizobia nodulating Arachis hypogaea in China.</title>
        <authorList>
            <person name="Li Y."/>
        </authorList>
    </citation>
    <scope>NUCLEOTIDE SEQUENCE [LARGE SCALE GENOMIC DNA]</scope>
    <source>
        <strain evidence="1 2">CCBAU 51787</strain>
    </source>
</reference>
<evidence type="ECO:0000313" key="1">
    <source>
        <dbReference type="EMBL" id="RXH31990.1"/>
    </source>
</evidence>
<accession>A0A4Q0S7T7</accession>
<dbReference type="Proteomes" id="UP000290565">
    <property type="component" value="Unassembled WGS sequence"/>
</dbReference>
<sequence length="225" mass="24557">MSKTATAKATPTALALQASQPLVGRRPITKRTTSTIDPIFGLLELYGKQALAEGRARYAVDCFDETLLAPHHRQPRVTLAPGKFATSAAEIDAFFGETPEFAQHISDTWIGAQSREEHHKQLVSDVEGFQRVWSSLSYEQARDEYAALQAAEHETLQELERAVPITVEGCAALASFLLSIITEGGVEDDALGASHCGNLVKALTRLSRRPAPDVVGYYHSNYGFD</sequence>
<comment type="caution">
    <text evidence="1">The sequence shown here is derived from an EMBL/GenBank/DDBJ whole genome shotgun (WGS) entry which is preliminary data.</text>
</comment>
<dbReference type="AlphaFoldDB" id="A0A4Q0S7T7"/>
<organism evidence="1 2">
    <name type="scientific">Bradyrhizobium zhanjiangense</name>
    <dbReference type="NCBI Taxonomy" id="1325107"/>
    <lineage>
        <taxon>Bacteria</taxon>
        <taxon>Pseudomonadati</taxon>
        <taxon>Pseudomonadota</taxon>
        <taxon>Alphaproteobacteria</taxon>
        <taxon>Hyphomicrobiales</taxon>
        <taxon>Nitrobacteraceae</taxon>
        <taxon>Bradyrhizobium</taxon>
    </lineage>
</organism>
<name>A0A4Q0S7T7_9BRAD</name>
<evidence type="ECO:0000313" key="2">
    <source>
        <dbReference type="Proteomes" id="UP000290565"/>
    </source>
</evidence>
<dbReference type="EMBL" id="LBJM01000089">
    <property type="protein sequence ID" value="RXH31990.1"/>
    <property type="molecule type" value="Genomic_DNA"/>
</dbReference>
<gene>
    <name evidence="1" type="ORF">XH94_32515</name>
</gene>